<feature type="compositionally biased region" description="Polar residues" evidence="12">
    <location>
        <begin position="1"/>
        <end position="11"/>
    </location>
</feature>
<keyword evidence="2" id="KW-0813">Transport</keyword>
<dbReference type="GO" id="GO:0005249">
    <property type="term" value="F:voltage-gated potassium channel activity"/>
    <property type="evidence" value="ECO:0007669"/>
    <property type="project" value="InterPro"/>
</dbReference>
<evidence type="ECO:0000256" key="5">
    <source>
        <dbReference type="ARBA" id="ARBA00022826"/>
    </source>
</evidence>
<dbReference type="PRINTS" id="PR01498">
    <property type="entry name" value="SHAWCHANNEL"/>
</dbReference>
<dbReference type="OrthoDB" id="415460at2759"/>
<evidence type="ECO:0000256" key="3">
    <source>
        <dbReference type="ARBA" id="ARBA00022538"/>
    </source>
</evidence>
<dbReference type="InterPro" id="IPR000210">
    <property type="entry name" value="BTB/POZ_dom"/>
</dbReference>
<evidence type="ECO:0000256" key="7">
    <source>
        <dbReference type="ARBA" id="ARBA00022958"/>
    </source>
</evidence>
<dbReference type="PRINTS" id="PR01491">
    <property type="entry name" value="KVCHANNEL"/>
</dbReference>
<dbReference type="SUPFAM" id="SSF54695">
    <property type="entry name" value="POZ domain"/>
    <property type="match status" value="1"/>
</dbReference>
<feature type="transmembrane region" description="Helical" evidence="13">
    <location>
        <begin position="232"/>
        <end position="251"/>
    </location>
</feature>
<keyword evidence="9" id="KW-0406">Ion transport</keyword>
<dbReference type="KEGG" id="epa:110245314"/>
<dbReference type="EnsemblMetazoa" id="XM_021051589.2">
    <property type="protein sequence ID" value="XP_020907248.1"/>
    <property type="gene ID" value="LOC110245314"/>
</dbReference>
<dbReference type="GeneID" id="110245314"/>
<dbReference type="Gene3D" id="3.30.710.10">
    <property type="entry name" value="Potassium Channel Kv1.1, Chain A"/>
    <property type="match status" value="1"/>
</dbReference>
<keyword evidence="10 13" id="KW-0472">Membrane</keyword>
<dbReference type="Proteomes" id="UP000887567">
    <property type="component" value="Unplaced"/>
</dbReference>
<keyword evidence="5" id="KW-0631">Potassium channel</keyword>
<evidence type="ECO:0000256" key="12">
    <source>
        <dbReference type="SAM" id="MobiDB-lite"/>
    </source>
</evidence>
<organism evidence="15 16">
    <name type="scientific">Exaiptasia diaphana</name>
    <name type="common">Tropical sea anemone</name>
    <name type="synonym">Aiptasia pulchella</name>
    <dbReference type="NCBI Taxonomy" id="2652724"/>
    <lineage>
        <taxon>Eukaryota</taxon>
        <taxon>Metazoa</taxon>
        <taxon>Cnidaria</taxon>
        <taxon>Anthozoa</taxon>
        <taxon>Hexacorallia</taxon>
        <taxon>Actiniaria</taxon>
        <taxon>Aiptasiidae</taxon>
        <taxon>Exaiptasia</taxon>
    </lineage>
</organism>
<dbReference type="EnsemblMetazoa" id="XM_021051590.1">
    <property type="protein sequence ID" value="XP_020907249.1"/>
    <property type="gene ID" value="LOC110245314"/>
</dbReference>
<dbReference type="Gene3D" id="1.20.120.350">
    <property type="entry name" value="Voltage-gated potassium channels. Chain C"/>
    <property type="match status" value="1"/>
</dbReference>
<feature type="transmembrane region" description="Helical" evidence="13">
    <location>
        <begin position="271"/>
        <end position="294"/>
    </location>
</feature>
<evidence type="ECO:0000313" key="16">
    <source>
        <dbReference type="Proteomes" id="UP000887567"/>
    </source>
</evidence>
<evidence type="ECO:0000256" key="4">
    <source>
        <dbReference type="ARBA" id="ARBA00022692"/>
    </source>
</evidence>
<evidence type="ECO:0000256" key="13">
    <source>
        <dbReference type="SAM" id="Phobius"/>
    </source>
</evidence>
<evidence type="ECO:0000259" key="14">
    <source>
        <dbReference type="SMART" id="SM00225"/>
    </source>
</evidence>
<dbReference type="InterPro" id="IPR028325">
    <property type="entry name" value="VG_K_chnl"/>
</dbReference>
<dbReference type="PANTHER" id="PTHR11537">
    <property type="entry name" value="VOLTAGE-GATED POTASSIUM CHANNEL"/>
    <property type="match status" value="1"/>
</dbReference>
<feature type="transmembrane region" description="Helical" evidence="13">
    <location>
        <begin position="188"/>
        <end position="211"/>
    </location>
</feature>
<dbReference type="Gene3D" id="1.10.287.70">
    <property type="match status" value="1"/>
</dbReference>
<keyword evidence="3" id="KW-0633">Potassium transport</keyword>
<evidence type="ECO:0000256" key="2">
    <source>
        <dbReference type="ARBA" id="ARBA00022448"/>
    </source>
</evidence>
<feature type="transmembrane region" description="Helical" evidence="13">
    <location>
        <begin position="315"/>
        <end position="347"/>
    </location>
</feature>
<evidence type="ECO:0000256" key="10">
    <source>
        <dbReference type="ARBA" id="ARBA00023136"/>
    </source>
</evidence>
<accession>A0A913XPF1</accession>
<feature type="region of interest" description="Disordered" evidence="12">
    <location>
        <begin position="1"/>
        <end position="24"/>
    </location>
</feature>
<dbReference type="InterPro" id="IPR011333">
    <property type="entry name" value="SKP1/BTB/POZ_sf"/>
</dbReference>
<evidence type="ECO:0000313" key="15">
    <source>
        <dbReference type="EnsemblMetazoa" id="XP_020907249.1"/>
    </source>
</evidence>
<keyword evidence="8 13" id="KW-1133">Transmembrane helix</keyword>
<dbReference type="InterPro" id="IPR027359">
    <property type="entry name" value="Volt_channel_dom_sf"/>
</dbReference>
<dbReference type="OMA" id="ESHGNER"/>
<dbReference type="InterPro" id="IPR003131">
    <property type="entry name" value="T1-type_BTB"/>
</dbReference>
<dbReference type="SMART" id="SM00225">
    <property type="entry name" value="BTB"/>
    <property type="match status" value="1"/>
</dbReference>
<dbReference type="Pfam" id="PF00520">
    <property type="entry name" value="Ion_trans"/>
    <property type="match status" value="1"/>
</dbReference>
<keyword evidence="7" id="KW-0630">Potassium</keyword>
<evidence type="ECO:0000256" key="11">
    <source>
        <dbReference type="ARBA" id="ARBA00023303"/>
    </source>
</evidence>
<reference evidence="15" key="1">
    <citation type="submission" date="2022-11" db="UniProtKB">
        <authorList>
            <consortium name="EnsemblMetazoa"/>
        </authorList>
    </citation>
    <scope>IDENTIFICATION</scope>
</reference>
<dbReference type="GO" id="GO:0008076">
    <property type="term" value="C:voltage-gated potassium channel complex"/>
    <property type="evidence" value="ECO:0007669"/>
    <property type="project" value="InterPro"/>
</dbReference>
<protein>
    <recommendedName>
        <fullName evidence="14">BTB domain-containing protein</fullName>
    </recommendedName>
</protein>
<keyword evidence="4 13" id="KW-0812">Transmembrane</keyword>
<comment type="subcellular location">
    <subcellularLocation>
        <location evidence="1">Membrane</location>
        <topology evidence="1">Multi-pass membrane protein</topology>
    </subcellularLocation>
</comment>
<dbReference type="AlphaFoldDB" id="A0A913XPF1"/>
<dbReference type="RefSeq" id="XP_020907248.1">
    <property type="nucleotide sequence ID" value="XM_021051589.2"/>
</dbReference>
<dbReference type="InterPro" id="IPR005821">
    <property type="entry name" value="Ion_trans_dom"/>
</dbReference>
<dbReference type="InterPro" id="IPR003974">
    <property type="entry name" value="K_chnl_volt-dep_Kv3"/>
</dbReference>
<evidence type="ECO:0000256" key="6">
    <source>
        <dbReference type="ARBA" id="ARBA00022882"/>
    </source>
</evidence>
<proteinExistence type="predicted"/>
<keyword evidence="11" id="KW-0407">Ion channel</keyword>
<keyword evidence="16" id="KW-1185">Reference proteome</keyword>
<dbReference type="GO" id="GO:0001508">
    <property type="term" value="P:action potential"/>
    <property type="evidence" value="ECO:0007669"/>
    <property type="project" value="TreeGrafter"/>
</dbReference>
<dbReference type="PRINTS" id="PR00169">
    <property type="entry name" value="KCHANNEL"/>
</dbReference>
<feature type="domain" description="BTB" evidence="14">
    <location>
        <begin position="42"/>
        <end position="141"/>
    </location>
</feature>
<dbReference type="InterPro" id="IPR003968">
    <property type="entry name" value="K_chnl_volt-dep_Kv"/>
</dbReference>
<evidence type="ECO:0000256" key="8">
    <source>
        <dbReference type="ARBA" id="ARBA00022989"/>
    </source>
</evidence>
<keyword evidence="6" id="KW-0851">Voltage-gated channel</keyword>
<dbReference type="RefSeq" id="XP_020907249.1">
    <property type="nucleotide sequence ID" value="XM_021051590.1"/>
</dbReference>
<evidence type="ECO:0000256" key="1">
    <source>
        <dbReference type="ARBA" id="ARBA00004141"/>
    </source>
</evidence>
<dbReference type="PANTHER" id="PTHR11537:SF105">
    <property type="entry name" value="POTASSIUM VOLTAGE-GATED CHANNEL PROTEIN SHAL"/>
    <property type="match status" value="1"/>
</dbReference>
<dbReference type="GO" id="GO:0051260">
    <property type="term" value="P:protein homooligomerization"/>
    <property type="evidence" value="ECO:0007669"/>
    <property type="project" value="InterPro"/>
</dbReference>
<dbReference type="Pfam" id="PF02214">
    <property type="entry name" value="BTB_2"/>
    <property type="match status" value="1"/>
</dbReference>
<dbReference type="FunFam" id="1.10.287.70:FF:000028">
    <property type="entry name" value="potassium voltage-gated channel subfamily D member 3"/>
    <property type="match status" value="1"/>
</dbReference>
<evidence type="ECO:0000256" key="9">
    <source>
        <dbReference type="ARBA" id="ARBA00023065"/>
    </source>
</evidence>
<name>A0A913XPF1_EXADI</name>
<dbReference type="SUPFAM" id="SSF81324">
    <property type="entry name" value="Voltage-gated potassium channels"/>
    <property type="match status" value="1"/>
</dbReference>
<feature type="transmembrane region" description="Helical" evidence="13">
    <location>
        <begin position="387"/>
        <end position="407"/>
    </location>
</feature>
<sequence length="443" mass="50921">MLSISASRGSYPTQRRQRARTAPAIPIESFSPSQRRKLKRGVKVVINVGGRKFITWKDTLRRFPNTLLGNERLSSKFYDENRGEYFIDRDPHLFRYILNYYRSGKLHRSLEDCNESFEEELLFYGIAPHEIHDCCFDEDQEQEQQEAEKKKMAEEATKPVYIPETYFGKFRNYIWRLLEGELENGPGAVIGMGFIYFVGLFIILSIFTTVYETVPCNDGAEACKQRTRILDLIDAVCIGIFTFEFTARFLVCPDYRQFIRTPMNIIDFFSILPFYARIVLQSIVGSNLEALVVLRVLRIVRVFKLSRHSKRLQRFGAAIASCMQDLMSLAFVLLVAVLLFSSFLYFIEQGEVEGMFTSIPDSMWYTVVTMITLGYGDMVPSTIPGQFIGAVCCVSGVILIALPIPIIQEKDIFKKNMLNVYNVDDLRKKIDKMKTGTSEDDNV</sequence>